<organism evidence="3 4">
    <name type="scientific">Dyella marensis</name>
    <dbReference type="NCBI Taxonomy" id="500610"/>
    <lineage>
        <taxon>Bacteria</taxon>
        <taxon>Pseudomonadati</taxon>
        <taxon>Pseudomonadota</taxon>
        <taxon>Gammaproteobacteria</taxon>
        <taxon>Lysobacterales</taxon>
        <taxon>Rhodanobacteraceae</taxon>
        <taxon>Dyella</taxon>
    </lineage>
</organism>
<keyword evidence="4" id="KW-1185">Reference proteome</keyword>
<reference evidence="4" key="1">
    <citation type="submission" date="2016-10" db="EMBL/GenBank/DDBJ databases">
        <authorList>
            <person name="Varghese N."/>
            <person name="Submissions S."/>
        </authorList>
    </citation>
    <scope>NUCLEOTIDE SEQUENCE [LARGE SCALE GENOMIC DNA]</scope>
    <source>
        <strain evidence="4">UNC178MFTsu3.1</strain>
    </source>
</reference>
<dbReference type="RefSeq" id="WP_035323856.1">
    <property type="nucleotide sequence ID" value="NZ_FONH01000002.1"/>
</dbReference>
<proteinExistence type="predicted"/>
<feature type="compositionally biased region" description="Low complexity" evidence="1">
    <location>
        <begin position="58"/>
        <end position="83"/>
    </location>
</feature>
<accession>A0A1I1ZNA0</accession>
<feature type="region of interest" description="Disordered" evidence="1">
    <location>
        <begin position="22"/>
        <end position="83"/>
    </location>
</feature>
<feature type="chain" id="PRO_5011623848" evidence="2">
    <location>
        <begin position="21"/>
        <end position="83"/>
    </location>
</feature>
<dbReference type="PROSITE" id="PS51257">
    <property type="entry name" value="PROKAR_LIPOPROTEIN"/>
    <property type="match status" value="1"/>
</dbReference>
<name>A0A1I1ZNA0_9GAMM</name>
<evidence type="ECO:0000256" key="1">
    <source>
        <dbReference type="SAM" id="MobiDB-lite"/>
    </source>
</evidence>
<feature type="signal peptide" evidence="2">
    <location>
        <begin position="1"/>
        <end position="20"/>
    </location>
</feature>
<gene>
    <name evidence="3" type="ORF">SAMN02799615_00767</name>
</gene>
<evidence type="ECO:0000256" key="2">
    <source>
        <dbReference type="SAM" id="SignalP"/>
    </source>
</evidence>
<keyword evidence="2" id="KW-0732">Signal</keyword>
<sequence>MKRFSAYATTVLTASLLALAGCTGRNDNTDQNAAQPGASTPASPASAPATTPPPPAQTSPSSSTLPPASHTSPNPAPATTAAH</sequence>
<dbReference type="AlphaFoldDB" id="A0A1I1ZNA0"/>
<dbReference type="Proteomes" id="UP000199477">
    <property type="component" value="Unassembled WGS sequence"/>
</dbReference>
<feature type="compositionally biased region" description="Low complexity" evidence="1">
    <location>
        <begin position="33"/>
        <end position="49"/>
    </location>
</feature>
<protein>
    <submittedName>
        <fullName evidence="3">Uncharacterized protein</fullName>
    </submittedName>
</protein>
<evidence type="ECO:0000313" key="3">
    <source>
        <dbReference type="EMBL" id="SFE33125.1"/>
    </source>
</evidence>
<dbReference type="STRING" id="500610.SAMN02799615_00767"/>
<dbReference type="EMBL" id="FONH01000002">
    <property type="protein sequence ID" value="SFE33125.1"/>
    <property type="molecule type" value="Genomic_DNA"/>
</dbReference>
<evidence type="ECO:0000313" key="4">
    <source>
        <dbReference type="Proteomes" id="UP000199477"/>
    </source>
</evidence>